<keyword evidence="1" id="KW-0472">Membrane</keyword>
<dbReference type="Proteomes" id="UP001430953">
    <property type="component" value="Unassembled WGS sequence"/>
</dbReference>
<evidence type="ECO:0000313" key="3">
    <source>
        <dbReference type="Proteomes" id="UP001430953"/>
    </source>
</evidence>
<keyword evidence="1" id="KW-1133">Transmembrane helix</keyword>
<reference evidence="2 3" key="1">
    <citation type="submission" date="2023-03" db="EMBL/GenBank/DDBJ databases">
        <title>High recombination rates correlate with genetic variation in Cardiocondyla obscurior ants.</title>
        <authorList>
            <person name="Errbii M."/>
        </authorList>
    </citation>
    <scope>NUCLEOTIDE SEQUENCE [LARGE SCALE GENOMIC DNA]</scope>
    <source>
        <strain evidence="2">Alpha-2009</strain>
        <tissue evidence="2">Whole body</tissue>
    </source>
</reference>
<evidence type="ECO:0000313" key="2">
    <source>
        <dbReference type="EMBL" id="KAL0105316.1"/>
    </source>
</evidence>
<organism evidence="2 3">
    <name type="scientific">Cardiocondyla obscurior</name>
    <dbReference type="NCBI Taxonomy" id="286306"/>
    <lineage>
        <taxon>Eukaryota</taxon>
        <taxon>Metazoa</taxon>
        <taxon>Ecdysozoa</taxon>
        <taxon>Arthropoda</taxon>
        <taxon>Hexapoda</taxon>
        <taxon>Insecta</taxon>
        <taxon>Pterygota</taxon>
        <taxon>Neoptera</taxon>
        <taxon>Endopterygota</taxon>
        <taxon>Hymenoptera</taxon>
        <taxon>Apocrita</taxon>
        <taxon>Aculeata</taxon>
        <taxon>Formicoidea</taxon>
        <taxon>Formicidae</taxon>
        <taxon>Myrmicinae</taxon>
        <taxon>Cardiocondyla</taxon>
    </lineage>
</organism>
<feature type="transmembrane region" description="Helical" evidence="1">
    <location>
        <begin position="31"/>
        <end position="54"/>
    </location>
</feature>
<keyword evidence="3" id="KW-1185">Reference proteome</keyword>
<accession>A0AAW2EST8</accession>
<protein>
    <submittedName>
        <fullName evidence="2">Uncharacterized protein</fullName>
    </submittedName>
</protein>
<comment type="caution">
    <text evidence="2">The sequence shown here is derived from an EMBL/GenBank/DDBJ whole genome shotgun (WGS) entry which is preliminary data.</text>
</comment>
<sequence>MQNLFRCKQRNAVLKHARAHTSRETIVRSRFGLTFGSVFIFFAGGGLAAVSIASSAGVVSGGAGTAATLVCSGLAGAPAAVALAGLGGGQGAAALVAGGPGPCDTEKPVLELGGGPWVCCGAVAASVGP</sequence>
<dbReference type="AlphaFoldDB" id="A0AAW2EST8"/>
<gene>
    <name evidence="2" type="ORF">PUN28_016756</name>
</gene>
<name>A0AAW2EST8_9HYME</name>
<feature type="transmembrane region" description="Helical" evidence="1">
    <location>
        <begin position="66"/>
        <end position="86"/>
    </location>
</feature>
<proteinExistence type="predicted"/>
<keyword evidence="1" id="KW-0812">Transmembrane</keyword>
<evidence type="ECO:0000256" key="1">
    <source>
        <dbReference type="SAM" id="Phobius"/>
    </source>
</evidence>
<dbReference type="EMBL" id="JADYXP020000019">
    <property type="protein sequence ID" value="KAL0105316.1"/>
    <property type="molecule type" value="Genomic_DNA"/>
</dbReference>